<dbReference type="SUPFAM" id="SSF47413">
    <property type="entry name" value="lambda repressor-like DNA-binding domains"/>
    <property type="match status" value="1"/>
</dbReference>
<name>A0A0R1N0B9_9LACO</name>
<dbReference type="EMBL" id="AZEC01000003">
    <property type="protein sequence ID" value="KRL13782.1"/>
    <property type="molecule type" value="Genomic_DNA"/>
</dbReference>
<dbReference type="PROSITE" id="PS00356">
    <property type="entry name" value="HTH_LACI_1"/>
    <property type="match status" value="1"/>
</dbReference>
<evidence type="ECO:0000256" key="3">
    <source>
        <dbReference type="ARBA" id="ARBA00023125"/>
    </source>
</evidence>
<dbReference type="InterPro" id="IPR046335">
    <property type="entry name" value="LacI/GalR-like_sensor"/>
</dbReference>
<proteinExistence type="predicted"/>
<dbReference type="AlphaFoldDB" id="A0A0R1N0B9"/>
<evidence type="ECO:0000259" key="5">
    <source>
        <dbReference type="PROSITE" id="PS50932"/>
    </source>
</evidence>
<dbReference type="PATRIC" id="fig|1423792.3.peg.1835"/>
<evidence type="ECO:0000256" key="1">
    <source>
        <dbReference type="ARBA" id="ARBA00022491"/>
    </source>
</evidence>
<dbReference type="InterPro" id="IPR010982">
    <property type="entry name" value="Lambda_DNA-bd_dom_sf"/>
</dbReference>
<dbReference type="GO" id="GO:0000976">
    <property type="term" value="F:transcription cis-regulatory region binding"/>
    <property type="evidence" value="ECO:0007669"/>
    <property type="project" value="TreeGrafter"/>
</dbReference>
<dbReference type="GO" id="GO:0003700">
    <property type="term" value="F:DNA-binding transcription factor activity"/>
    <property type="evidence" value="ECO:0007669"/>
    <property type="project" value="TreeGrafter"/>
</dbReference>
<dbReference type="Pfam" id="PF00356">
    <property type="entry name" value="LacI"/>
    <property type="match status" value="1"/>
</dbReference>
<dbReference type="SMART" id="SM00354">
    <property type="entry name" value="HTH_LACI"/>
    <property type="match status" value="1"/>
</dbReference>
<dbReference type="Pfam" id="PF13377">
    <property type="entry name" value="Peripla_BP_3"/>
    <property type="match status" value="1"/>
</dbReference>
<sequence length="323" mass="35561">MSHSTIQDIADKAGVSIATVSYALNGNRGVGEATRQRIKKIAKDIKYKPHMAAKIVASQSTPMVCGLVDSFSGVFNNELLDAVQDQFQAKGYSLLATNRILPDILGSDLFQGVIVFDFNISPEAQHTVEALNTPAVFLTNVRTDRSPCVGMDNQQAIELLYQEISQSKHRRLCILSGHRGSINNQERLATIKRLYGLNHPGADVSKHIYNGHFEFKATLQMGADLLKRYDAFLCFNDDMAMAIYQCAANEGLVVGRDISVTGFDNSPISHGAIPGLTTVEFDVHQWAKLIVDRFAKLVDMPQPSSTLTLVPPHLIRRESIAYA</sequence>
<dbReference type="STRING" id="1423792.FD09_GL001810"/>
<dbReference type="InterPro" id="IPR000843">
    <property type="entry name" value="HTH_LacI"/>
</dbReference>
<dbReference type="Gene3D" id="3.40.50.2300">
    <property type="match status" value="2"/>
</dbReference>
<reference evidence="6 7" key="1">
    <citation type="journal article" date="2015" name="Genome Announc.">
        <title>Expanding the biotechnology potential of lactobacilli through comparative genomics of 213 strains and associated genera.</title>
        <authorList>
            <person name="Sun Z."/>
            <person name="Harris H.M."/>
            <person name="McCann A."/>
            <person name="Guo C."/>
            <person name="Argimon S."/>
            <person name="Zhang W."/>
            <person name="Yang X."/>
            <person name="Jeffery I.B."/>
            <person name="Cooney J.C."/>
            <person name="Kagawa T.F."/>
            <person name="Liu W."/>
            <person name="Song Y."/>
            <person name="Salvetti E."/>
            <person name="Wrobel A."/>
            <person name="Rasinkangas P."/>
            <person name="Parkhill J."/>
            <person name="Rea M.C."/>
            <person name="O'Sullivan O."/>
            <person name="Ritari J."/>
            <person name="Douillard F.P."/>
            <person name="Paul Ross R."/>
            <person name="Yang R."/>
            <person name="Briner A.E."/>
            <person name="Felis G.E."/>
            <person name="de Vos W.M."/>
            <person name="Barrangou R."/>
            <person name="Klaenhammer T.R."/>
            <person name="Caufield P.W."/>
            <person name="Cui Y."/>
            <person name="Zhang H."/>
            <person name="O'Toole P.W."/>
        </authorList>
    </citation>
    <scope>NUCLEOTIDE SEQUENCE [LARGE SCALE GENOMIC DNA]</scope>
    <source>
        <strain evidence="6 7">DSM 12744</strain>
    </source>
</reference>
<evidence type="ECO:0000313" key="7">
    <source>
        <dbReference type="Proteomes" id="UP000051330"/>
    </source>
</evidence>
<dbReference type="OrthoDB" id="9788209at2"/>
<comment type="caution">
    <text evidence="6">The sequence shown here is derived from an EMBL/GenBank/DDBJ whole genome shotgun (WGS) entry which is preliminary data.</text>
</comment>
<dbReference type="RefSeq" id="WP_057818657.1">
    <property type="nucleotide sequence ID" value="NZ_AZEC01000003.1"/>
</dbReference>
<dbReference type="PROSITE" id="PS50932">
    <property type="entry name" value="HTH_LACI_2"/>
    <property type="match status" value="1"/>
</dbReference>
<keyword evidence="4" id="KW-0804">Transcription</keyword>
<keyword evidence="1" id="KW-0678">Repressor</keyword>
<evidence type="ECO:0000256" key="2">
    <source>
        <dbReference type="ARBA" id="ARBA00023015"/>
    </source>
</evidence>
<gene>
    <name evidence="6" type="ORF">FD09_GL001810</name>
</gene>
<keyword evidence="2" id="KW-0805">Transcription regulation</keyword>
<organism evidence="6 7">
    <name type="scientific">Schleiferilactobacillus perolens DSM 12744</name>
    <dbReference type="NCBI Taxonomy" id="1423792"/>
    <lineage>
        <taxon>Bacteria</taxon>
        <taxon>Bacillati</taxon>
        <taxon>Bacillota</taxon>
        <taxon>Bacilli</taxon>
        <taxon>Lactobacillales</taxon>
        <taxon>Lactobacillaceae</taxon>
        <taxon>Schleiferilactobacillus</taxon>
    </lineage>
</organism>
<keyword evidence="7" id="KW-1185">Reference proteome</keyword>
<evidence type="ECO:0000313" key="6">
    <source>
        <dbReference type="EMBL" id="KRL13782.1"/>
    </source>
</evidence>
<dbReference type="PANTHER" id="PTHR30146">
    <property type="entry name" value="LACI-RELATED TRANSCRIPTIONAL REPRESSOR"/>
    <property type="match status" value="1"/>
</dbReference>
<dbReference type="CDD" id="cd01392">
    <property type="entry name" value="HTH_LacI"/>
    <property type="match status" value="1"/>
</dbReference>
<accession>A0A0R1N0B9</accession>
<dbReference type="CDD" id="cd06267">
    <property type="entry name" value="PBP1_LacI_sugar_binding-like"/>
    <property type="match status" value="1"/>
</dbReference>
<dbReference type="Proteomes" id="UP000051330">
    <property type="component" value="Unassembled WGS sequence"/>
</dbReference>
<dbReference type="PANTHER" id="PTHR30146:SF148">
    <property type="entry name" value="HTH-TYPE TRANSCRIPTIONAL REPRESSOR PURR-RELATED"/>
    <property type="match status" value="1"/>
</dbReference>
<dbReference type="SUPFAM" id="SSF53822">
    <property type="entry name" value="Periplasmic binding protein-like I"/>
    <property type="match status" value="1"/>
</dbReference>
<dbReference type="Gene3D" id="1.10.260.40">
    <property type="entry name" value="lambda repressor-like DNA-binding domains"/>
    <property type="match status" value="1"/>
</dbReference>
<dbReference type="InterPro" id="IPR028082">
    <property type="entry name" value="Peripla_BP_I"/>
</dbReference>
<evidence type="ECO:0000256" key="4">
    <source>
        <dbReference type="ARBA" id="ARBA00023163"/>
    </source>
</evidence>
<protein>
    <recommendedName>
        <fullName evidence="5">HTH lacI-type domain-containing protein</fullName>
    </recommendedName>
</protein>
<feature type="domain" description="HTH lacI-type" evidence="5">
    <location>
        <begin position="4"/>
        <end position="58"/>
    </location>
</feature>
<keyword evidence="3" id="KW-0238">DNA-binding</keyword>